<sequence length="590" mass="65103">MADTPTGGSRGPVRTPAGRTPSQRTPSARTANLDSAVHTPLDRTGPRELANSVRRGLSASGRKNNNNAPTPHATAARRALEQRRTAMFTPGKNRRRSLREQHQTPMNILNQLAKRLAPSTQHVPVSSSPAEREPRSGLRPIGEREELDDDDDYMDQEPNVEGDSDSDVDDDDDDELPAPPRLSLALQDTDDDTTELRPPRLSLIPDDNITNYTVGSVELPRDQPGSRYSRGSLGSVRVSDYFDPNEPTVEMTGRQSDFFPGSLLEDLRDRAEDNAAAFQRLDNDATIRTIGRESGFTLGVPPDMGDQTTFMLSEPGGDAPATSPLPGNSATAAAARAGGDTTYGNISFIPDNPDVEYVPQFGDDDDYDHREREAIDYDEPTIRQGREEQEEDAEGGRRRVSALADAETFISEGEDSDPADATIRPHEQDTSTAFGRSATAPARRGPKPKKKQKRISRHGAEYPPLPPAFVRRVAHRAVQTSGLSNHRISSDVLAQLTQASEWFFEQLGDDLGAYADHAKRTVIEESDVLTLMKRQRQIGSDATLFSLAQRHLPRELLQELRMPQLVNMKEQRHKSLTQYDDDDDDASEIS</sequence>
<dbReference type="InterPro" id="IPR035425">
    <property type="entry name" value="CENP-T/H4_C"/>
</dbReference>
<feature type="compositionally biased region" description="Low complexity" evidence="6">
    <location>
        <begin position="64"/>
        <end position="77"/>
    </location>
</feature>
<name>A0A179IGX4_CORDF</name>
<feature type="compositionally biased region" description="Acidic residues" evidence="6">
    <location>
        <begin position="579"/>
        <end position="590"/>
    </location>
</feature>
<proteinExistence type="inferred from homology"/>
<evidence type="ECO:0000313" key="9">
    <source>
        <dbReference type="Proteomes" id="UP000243081"/>
    </source>
</evidence>
<feature type="compositionally biased region" description="Polar residues" evidence="6">
    <location>
        <begin position="118"/>
        <end position="129"/>
    </location>
</feature>
<feature type="compositionally biased region" description="Low complexity" evidence="6">
    <location>
        <begin position="330"/>
        <end position="344"/>
    </location>
</feature>
<gene>
    <name evidence="8" type="ORF">LLEC1_07409</name>
</gene>
<feature type="compositionally biased region" description="Polar residues" evidence="6">
    <location>
        <begin position="20"/>
        <end position="33"/>
    </location>
</feature>
<protein>
    <recommendedName>
        <fullName evidence="7">CENP-T/Histone H4 histone fold domain-containing protein</fullName>
    </recommendedName>
</protein>
<comment type="similarity">
    <text evidence="3">Belongs to the CENP-T/CNN1 family.</text>
</comment>
<evidence type="ECO:0000256" key="2">
    <source>
        <dbReference type="ARBA" id="ARBA00004286"/>
    </source>
</evidence>
<dbReference type="GO" id="GO:0000776">
    <property type="term" value="C:kinetochore"/>
    <property type="evidence" value="ECO:0007669"/>
    <property type="project" value="InterPro"/>
</dbReference>
<dbReference type="CDD" id="cd22920">
    <property type="entry name" value="HFD_CENP-T"/>
    <property type="match status" value="1"/>
</dbReference>
<dbReference type="PANTHER" id="PTHR46904:SF1">
    <property type="entry name" value="CENTROMERE PROTEIN T"/>
    <property type="match status" value="1"/>
</dbReference>
<dbReference type="AlphaFoldDB" id="A0A179IGX4"/>
<evidence type="ECO:0000256" key="6">
    <source>
        <dbReference type="SAM" id="MobiDB-lite"/>
    </source>
</evidence>
<dbReference type="PANTHER" id="PTHR46904">
    <property type="entry name" value="CENTROMERE PROTEIN T"/>
    <property type="match status" value="1"/>
</dbReference>
<feature type="region of interest" description="Disordered" evidence="6">
    <location>
        <begin position="567"/>
        <end position="590"/>
    </location>
</feature>
<comment type="subcellular location">
    <subcellularLocation>
        <location evidence="2">Chromosome</location>
    </subcellularLocation>
    <subcellularLocation>
        <location evidence="1">Nucleus</location>
    </subcellularLocation>
</comment>
<dbReference type="SUPFAM" id="SSF47113">
    <property type="entry name" value="Histone-fold"/>
    <property type="match status" value="1"/>
</dbReference>
<feature type="region of interest" description="Disordered" evidence="6">
    <location>
        <begin position="312"/>
        <end position="466"/>
    </location>
</feature>
<dbReference type="GO" id="GO:0005634">
    <property type="term" value="C:nucleus"/>
    <property type="evidence" value="ECO:0007669"/>
    <property type="project" value="UniProtKB-SubCell"/>
</dbReference>
<evidence type="ECO:0000256" key="4">
    <source>
        <dbReference type="ARBA" id="ARBA00022454"/>
    </source>
</evidence>
<dbReference type="OrthoDB" id="10071681at2759"/>
<feature type="domain" description="CENP-T/Histone H4 histone fold" evidence="7">
    <location>
        <begin position="458"/>
        <end position="563"/>
    </location>
</feature>
<feature type="compositionally biased region" description="Basic and acidic residues" evidence="6">
    <location>
        <begin position="130"/>
        <end position="144"/>
    </location>
</feature>
<dbReference type="GO" id="GO:0046982">
    <property type="term" value="F:protein heterodimerization activity"/>
    <property type="evidence" value="ECO:0007669"/>
    <property type="project" value="InterPro"/>
</dbReference>
<feature type="region of interest" description="Disordered" evidence="6">
    <location>
        <begin position="1"/>
        <end position="257"/>
    </location>
</feature>
<feature type="compositionally biased region" description="Basic residues" evidence="6">
    <location>
        <begin position="444"/>
        <end position="457"/>
    </location>
</feature>
<dbReference type="Gene3D" id="1.10.20.10">
    <property type="entry name" value="Histone, subunit A"/>
    <property type="match status" value="1"/>
</dbReference>
<evidence type="ECO:0000256" key="1">
    <source>
        <dbReference type="ARBA" id="ARBA00004123"/>
    </source>
</evidence>
<dbReference type="InterPro" id="IPR009072">
    <property type="entry name" value="Histone-fold"/>
</dbReference>
<dbReference type="GO" id="GO:0000278">
    <property type="term" value="P:mitotic cell cycle"/>
    <property type="evidence" value="ECO:0007669"/>
    <property type="project" value="TreeGrafter"/>
</dbReference>
<keyword evidence="4" id="KW-0158">Chromosome</keyword>
<dbReference type="OMA" id="GRMQRET"/>
<dbReference type="GO" id="GO:0007059">
    <property type="term" value="P:chromosome segregation"/>
    <property type="evidence" value="ECO:0007669"/>
    <property type="project" value="TreeGrafter"/>
</dbReference>
<organism evidence="8 9">
    <name type="scientific">Cordyceps confragosa</name>
    <name type="common">Lecanicillium lecanii</name>
    <dbReference type="NCBI Taxonomy" id="2714763"/>
    <lineage>
        <taxon>Eukaryota</taxon>
        <taxon>Fungi</taxon>
        <taxon>Dikarya</taxon>
        <taxon>Ascomycota</taxon>
        <taxon>Pezizomycotina</taxon>
        <taxon>Sordariomycetes</taxon>
        <taxon>Hypocreomycetidae</taxon>
        <taxon>Hypocreales</taxon>
        <taxon>Cordycipitaceae</taxon>
        <taxon>Akanthomyces</taxon>
    </lineage>
</organism>
<keyword evidence="5" id="KW-0539">Nucleus</keyword>
<dbReference type="InterPro" id="IPR028255">
    <property type="entry name" value="CENP-T"/>
</dbReference>
<comment type="caution">
    <text evidence="8">The sequence shown here is derived from an EMBL/GenBank/DDBJ whole genome shotgun (WGS) entry which is preliminary data.</text>
</comment>
<accession>A0A179IGX4</accession>
<evidence type="ECO:0000256" key="5">
    <source>
        <dbReference type="ARBA" id="ARBA00023242"/>
    </source>
</evidence>
<evidence type="ECO:0000256" key="3">
    <source>
        <dbReference type="ARBA" id="ARBA00010137"/>
    </source>
</evidence>
<evidence type="ECO:0000259" key="7">
    <source>
        <dbReference type="Pfam" id="PF15511"/>
    </source>
</evidence>
<reference evidence="8 9" key="1">
    <citation type="submission" date="2016-03" db="EMBL/GenBank/DDBJ databases">
        <title>Fine-scale spatial genetic structure of a fungal parasite of coffee scale insects.</title>
        <authorList>
            <person name="Jackson D."/>
            <person name="Zemenick K.A."/>
            <person name="Malloure B."/>
            <person name="Quandt C.A."/>
            <person name="James T.Y."/>
        </authorList>
    </citation>
    <scope>NUCLEOTIDE SEQUENCE [LARGE SCALE GENOMIC DNA]</scope>
    <source>
        <strain evidence="8 9">UM487</strain>
    </source>
</reference>
<keyword evidence="9" id="KW-1185">Reference proteome</keyword>
<dbReference type="GO" id="GO:0003677">
    <property type="term" value="F:DNA binding"/>
    <property type="evidence" value="ECO:0007669"/>
    <property type="project" value="InterPro"/>
</dbReference>
<dbReference type="GO" id="GO:0051382">
    <property type="term" value="P:kinetochore assembly"/>
    <property type="evidence" value="ECO:0007669"/>
    <property type="project" value="InterPro"/>
</dbReference>
<evidence type="ECO:0000313" key="8">
    <source>
        <dbReference type="EMBL" id="OAR01132.1"/>
    </source>
</evidence>
<feature type="compositionally biased region" description="Basic and acidic residues" evidence="6">
    <location>
        <begin position="367"/>
        <end position="387"/>
    </location>
</feature>
<dbReference type="Proteomes" id="UP000243081">
    <property type="component" value="Unassembled WGS sequence"/>
</dbReference>
<dbReference type="EMBL" id="LUKN01001358">
    <property type="protein sequence ID" value="OAR01132.1"/>
    <property type="molecule type" value="Genomic_DNA"/>
</dbReference>
<dbReference type="Pfam" id="PF15511">
    <property type="entry name" value="CENP-T_C"/>
    <property type="match status" value="1"/>
</dbReference>
<feature type="compositionally biased region" description="Acidic residues" evidence="6">
    <location>
        <begin position="145"/>
        <end position="176"/>
    </location>
</feature>